<evidence type="ECO:0000313" key="1">
    <source>
        <dbReference type="EMBL" id="AHH97465.1"/>
    </source>
</evidence>
<reference evidence="1 2" key="1">
    <citation type="journal article" date="2014" name="BMC Genomics">
        <title>Complete genome sequence of producer of the glycopeptide antibiotic Aculeximycin Kutzneria albida DSM 43870T, a representative of minor genus of Pseudonocardiaceae.</title>
        <authorList>
            <person name="Rebets Y."/>
            <person name="Tokovenko B."/>
            <person name="Lushchyk I."/>
            <person name="Ruckert C."/>
            <person name="Zaburannyi N."/>
            <person name="Bechthold A."/>
            <person name="Kalinowski J."/>
            <person name="Luzhetskyy A."/>
        </authorList>
    </citation>
    <scope>NUCLEOTIDE SEQUENCE [LARGE SCALE GENOMIC DNA]</scope>
    <source>
        <strain evidence="1">DSM 43870</strain>
    </source>
</reference>
<dbReference type="OrthoDB" id="3695075at2"/>
<dbReference type="EMBL" id="CP007155">
    <property type="protein sequence ID" value="AHH97465.1"/>
    <property type="molecule type" value="Genomic_DNA"/>
</dbReference>
<dbReference type="HOGENOM" id="CLU_1626273_0_0_11"/>
<dbReference type="KEGG" id="kal:KALB_4101"/>
<dbReference type="eggNOG" id="ENOG502ZIDU">
    <property type="taxonomic scope" value="Bacteria"/>
</dbReference>
<accession>W5W9M4</accession>
<proteinExistence type="predicted"/>
<sequence>MSRTGAADTSVLGPDGYGALKLGMSRSAALASGVLSPAKPVASDPAGCTGHDIVGHATGADSVGVYVSPTQGVVQIAAAAGWHTPERIGIGASKAQVRAAYPDLVVNTNGAHASVPGNARAVYRFNLDPAGKVTVFELALAHQECTN</sequence>
<protein>
    <submittedName>
        <fullName evidence="1">Uncharacterized protein</fullName>
    </submittedName>
</protein>
<dbReference type="AlphaFoldDB" id="W5W9M4"/>
<gene>
    <name evidence="1" type="ORF">KALB_4101</name>
</gene>
<dbReference type="Proteomes" id="UP000019225">
    <property type="component" value="Chromosome"/>
</dbReference>
<organism evidence="1 2">
    <name type="scientific">Kutzneria albida DSM 43870</name>
    <dbReference type="NCBI Taxonomy" id="1449976"/>
    <lineage>
        <taxon>Bacteria</taxon>
        <taxon>Bacillati</taxon>
        <taxon>Actinomycetota</taxon>
        <taxon>Actinomycetes</taxon>
        <taxon>Pseudonocardiales</taxon>
        <taxon>Pseudonocardiaceae</taxon>
        <taxon>Kutzneria</taxon>
    </lineage>
</organism>
<dbReference type="RefSeq" id="WP_025357544.1">
    <property type="nucleotide sequence ID" value="NZ_CP007155.1"/>
</dbReference>
<evidence type="ECO:0000313" key="2">
    <source>
        <dbReference type="Proteomes" id="UP000019225"/>
    </source>
</evidence>
<name>W5W9M4_9PSEU</name>
<keyword evidence="2" id="KW-1185">Reference proteome</keyword>